<evidence type="ECO:0000313" key="2">
    <source>
        <dbReference type="Proteomes" id="UP000587760"/>
    </source>
</evidence>
<protein>
    <submittedName>
        <fullName evidence="1">Putative sterol carrier protein</fullName>
    </submittedName>
</protein>
<comment type="caution">
    <text evidence="1">The sequence shown here is derived from an EMBL/GenBank/DDBJ whole genome shotgun (WGS) entry which is preliminary data.</text>
</comment>
<evidence type="ECO:0000313" key="1">
    <source>
        <dbReference type="EMBL" id="MBB6481407.1"/>
    </source>
</evidence>
<dbReference type="Gene3D" id="3.30.1050.10">
    <property type="entry name" value="SCP2 sterol-binding domain"/>
    <property type="match status" value="2"/>
</dbReference>
<gene>
    <name evidence="1" type="ORF">HNR50_003087</name>
</gene>
<reference evidence="1 2" key="1">
    <citation type="submission" date="2020-08" db="EMBL/GenBank/DDBJ databases">
        <title>Genomic Encyclopedia of Type Strains, Phase IV (KMG-IV): sequencing the most valuable type-strain genomes for metagenomic binning, comparative biology and taxonomic classification.</title>
        <authorList>
            <person name="Goeker M."/>
        </authorList>
    </citation>
    <scope>NUCLEOTIDE SEQUENCE [LARGE SCALE GENOMIC DNA]</scope>
    <source>
        <strain evidence="1 2">DSM 2461</strain>
    </source>
</reference>
<proteinExistence type="predicted"/>
<dbReference type="AlphaFoldDB" id="A0A841RDV8"/>
<sequence length="251" mass="27953">MSRETVMSYINVFAVLKNMEELVRVDAASKELIKDKDMSIQFTVNKGPKAVLTFRNGEAQLTRGGGKAGIKLYFFSPDHFNKMMDGKANPVPYKGLTKISFLTGTFMKLAERLEYYLRPDEDKLRDSAYFKANTEMTAYAAFFALSEIGNRDEKALHSTAAIPDGKILVKVENGPAVTVIKENGILRTEKGEPESPRCILSFSSLESAHLVLNGKLDTYTALATGQMAMRGFIPMIENMNPILDQVAEYLQ</sequence>
<organism evidence="1 2">
    <name type="scientific">Spirochaeta isovalerica</name>
    <dbReference type="NCBI Taxonomy" id="150"/>
    <lineage>
        <taxon>Bacteria</taxon>
        <taxon>Pseudomonadati</taxon>
        <taxon>Spirochaetota</taxon>
        <taxon>Spirochaetia</taxon>
        <taxon>Spirochaetales</taxon>
        <taxon>Spirochaetaceae</taxon>
        <taxon>Spirochaeta</taxon>
    </lineage>
</organism>
<dbReference type="EMBL" id="JACHGJ010000006">
    <property type="protein sequence ID" value="MBB6481407.1"/>
    <property type="molecule type" value="Genomic_DNA"/>
</dbReference>
<accession>A0A841RDV8</accession>
<dbReference type="RefSeq" id="WP_184747656.1">
    <property type="nucleotide sequence ID" value="NZ_JACHGJ010000006.1"/>
</dbReference>
<dbReference type="SUPFAM" id="SSF55718">
    <property type="entry name" value="SCP-like"/>
    <property type="match status" value="2"/>
</dbReference>
<dbReference type="InterPro" id="IPR036527">
    <property type="entry name" value="SCP2_sterol-bd_dom_sf"/>
</dbReference>
<dbReference type="Proteomes" id="UP000587760">
    <property type="component" value="Unassembled WGS sequence"/>
</dbReference>
<name>A0A841RDV8_9SPIO</name>
<keyword evidence="2" id="KW-1185">Reference proteome</keyword>